<gene>
    <name evidence="2" type="ORF">FBUS_05683</name>
</gene>
<evidence type="ECO:0000313" key="3">
    <source>
        <dbReference type="Proteomes" id="UP000728185"/>
    </source>
</evidence>
<organism evidence="2 3">
    <name type="scientific">Fasciolopsis buskii</name>
    <dbReference type="NCBI Taxonomy" id="27845"/>
    <lineage>
        <taxon>Eukaryota</taxon>
        <taxon>Metazoa</taxon>
        <taxon>Spiralia</taxon>
        <taxon>Lophotrochozoa</taxon>
        <taxon>Platyhelminthes</taxon>
        <taxon>Trematoda</taxon>
        <taxon>Digenea</taxon>
        <taxon>Plagiorchiida</taxon>
        <taxon>Echinostomata</taxon>
        <taxon>Echinostomatoidea</taxon>
        <taxon>Fasciolidae</taxon>
        <taxon>Fasciolopsis</taxon>
    </lineage>
</organism>
<feature type="compositionally biased region" description="Polar residues" evidence="1">
    <location>
        <begin position="66"/>
        <end position="82"/>
    </location>
</feature>
<feature type="compositionally biased region" description="Polar residues" evidence="1">
    <location>
        <begin position="47"/>
        <end position="58"/>
    </location>
</feature>
<feature type="region of interest" description="Disordered" evidence="1">
    <location>
        <begin position="37"/>
        <end position="82"/>
    </location>
</feature>
<comment type="caution">
    <text evidence="2">The sequence shown here is derived from an EMBL/GenBank/DDBJ whole genome shotgun (WGS) entry which is preliminary data.</text>
</comment>
<accession>A0A8E0VLY6</accession>
<keyword evidence="3" id="KW-1185">Reference proteome</keyword>
<proteinExistence type="predicted"/>
<reference evidence="2" key="1">
    <citation type="submission" date="2019-05" db="EMBL/GenBank/DDBJ databases">
        <title>Annotation for the trematode Fasciolopsis buski.</title>
        <authorList>
            <person name="Choi Y.-J."/>
        </authorList>
    </citation>
    <scope>NUCLEOTIDE SEQUENCE</scope>
    <source>
        <strain evidence="2">HT</strain>
        <tissue evidence="2">Whole worm</tissue>
    </source>
</reference>
<dbReference type="EMBL" id="LUCM01000177">
    <property type="protein sequence ID" value="KAA0200970.1"/>
    <property type="molecule type" value="Genomic_DNA"/>
</dbReference>
<evidence type="ECO:0000256" key="1">
    <source>
        <dbReference type="SAM" id="MobiDB-lite"/>
    </source>
</evidence>
<dbReference type="AlphaFoldDB" id="A0A8E0VLY6"/>
<evidence type="ECO:0000313" key="2">
    <source>
        <dbReference type="EMBL" id="KAA0200970.1"/>
    </source>
</evidence>
<dbReference type="Proteomes" id="UP000728185">
    <property type="component" value="Unassembled WGS sequence"/>
</dbReference>
<name>A0A8E0VLY6_9TREM</name>
<dbReference type="OrthoDB" id="10568981at2759"/>
<feature type="non-terminal residue" evidence="2">
    <location>
        <position position="1"/>
    </location>
</feature>
<protein>
    <submittedName>
        <fullName evidence="2">Uncharacterized protein</fullName>
    </submittedName>
</protein>
<sequence length="144" mass="15948">TNCLPYFPYPARLRYTNPKVITVQEDVDPNDVFHPISVNPPDAESWENVNLSIGSSDSSDAENDQVRSPYNTESNSPELTSTDHLFHEPYLNLPTKSSEALGTTNPGGLTPKVIEEDGIDEMLVQSVLSTHEDKDALERFLADS</sequence>